<keyword evidence="6" id="KW-1185">Reference proteome</keyword>
<dbReference type="GO" id="GO:0004497">
    <property type="term" value="F:monooxygenase activity"/>
    <property type="evidence" value="ECO:0007669"/>
    <property type="project" value="UniProtKB-KW"/>
</dbReference>
<comment type="caution">
    <text evidence="5">The sequence shown here is derived from an EMBL/GenBank/DDBJ whole genome shotgun (WGS) entry which is preliminary data.</text>
</comment>
<accession>A0AAD5YJF3</accession>
<dbReference type="AlphaFoldDB" id="A0AAD5YJF3"/>
<dbReference type="Gene3D" id="3.50.50.60">
    <property type="entry name" value="FAD/NAD(P)-binding domain"/>
    <property type="match status" value="1"/>
</dbReference>
<protein>
    <recommendedName>
        <fullName evidence="7">Halogenase</fullName>
    </recommendedName>
</protein>
<organism evidence="5 6">
    <name type="scientific">Meripilus lineatus</name>
    <dbReference type="NCBI Taxonomy" id="2056292"/>
    <lineage>
        <taxon>Eukaryota</taxon>
        <taxon>Fungi</taxon>
        <taxon>Dikarya</taxon>
        <taxon>Basidiomycota</taxon>
        <taxon>Agaricomycotina</taxon>
        <taxon>Agaricomycetes</taxon>
        <taxon>Polyporales</taxon>
        <taxon>Meripilaceae</taxon>
        <taxon>Meripilus</taxon>
    </lineage>
</organism>
<dbReference type="SUPFAM" id="SSF51905">
    <property type="entry name" value="FAD/NAD(P)-binding domain"/>
    <property type="match status" value="1"/>
</dbReference>
<evidence type="ECO:0000256" key="4">
    <source>
        <dbReference type="ARBA" id="ARBA00049364"/>
    </source>
</evidence>
<comment type="similarity">
    <text evidence="1">Belongs to the flavin-dependent halogenase family.</text>
</comment>
<dbReference type="EMBL" id="JANAWD010000005">
    <property type="protein sequence ID" value="KAJ3491915.1"/>
    <property type="molecule type" value="Genomic_DNA"/>
</dbReference>
<dbReference type="InterPro" id="IPR050816">
    <property type="entry name" value="Flavin-dep_Halogenase_NPB"/>
</dbReference>
<keyword evidence="2" id="KW-0560">Oxidoreductase</keyword>
<name>A0AAD5YJF3_9APHY</name>
<dbReference type="GO" id="GO:0044550">
    <property type="term" value="P:secondary metabolite biosynthetic process"/>
    <property type="evidence" value="ECO:0007669"/>
    <property type="project" value="UniProtKB-ARBA"/>
</dbReference>
<sequence length="549" mass="59975">MGTVFSTTETPTSCNVPASAQILVVGGGPAGSYAAAVLAREGFDVVLLEAAKFPRYHIGESLLPSVRPFLKFVGAEEDVKSYGFTKKPGGAAKLNQHKREGYTDFIALDPDSGSWHVIRSEFDALMLKHAEKCGARVIQETRVVDIHFSPTDPSRPVAASYASKPKAEDATLTDLDEVDKCSHQGKIRFDYLIDASGRNGIMSTRYLKNRRFNQSLKNIAVWGYWTGVNKYEPGTSREGAIWIEALTDESGWVWYIPLHDGSTSVGIVLDEASYSHKRQTSGLSLQDFYISQLKTLTPGTLGLIGKGELRGDGRPDAVRSASDYSYSAPTYSGNHFRIAGDAGAFIDPFFSSGVHLAFTGGLSAAVSIAASIRSHASEEDAGKWHDAKYSTSYTRFLLVVLGVYKQIQNQNAPVMSDVGEDNFDKAFESLRPVIQGTADVGKVVTEDELQKTMELVMHIFGPTNPDMQRSVFSRIDPNLLAHDAPVLTKRDLDAILDPDDEDAQIVLANINAWKPLRPLLQPSQNFISEQHLGRVAVLQMGKLGLANVQ</sequence>
<evidence type="ECO:0000256" key="2">
    <source>
        <dbReference type="ARBA" id="ARBA00023002"/>
    </source>
</evidence>
<evidence type="ECO:0000256" key="3">
    <source>
        <dbReference type="ARBA" id="ARBA00023033"/>
    </source>
</evidence>
<dbReference type="PANTHER" id="PTHR43747">
    <property type="entry name" value="FAD-BINDING PROTEIN"/>
    <property type="match status" value="1"/>
</dbReference>
<evidence type="ECO:0000313" key="6">
    <source>
        <dbReference type="Proteomes" id="UP001212997"/>
    </source>
</evidence>
<dbReference type="Proteomes" id="UP001212997">
    <property type="component" value="Unassembled WGS sequence"/>
</dbReference>
<dbReference type="GO" id="GO:0140907">
    <property type="term" value="F:flavin-dependent halogenase activity"/>
    <property type="evidence" value="ECO:0007669"/>
    <property type="project" value="UniProtKB-ARBA"/>
</dbReference>
<evidence type="ECO:0000313" key="5">
    <source>
        <dbReference type="EMBL" id="KAJ3491915.1"/>
    </source>
</evidence>
<gene>
    <name evidence="5" type="ORF">NLI96_g349</name>
</gene>
<evidence type="ECO:0000256" key="1">
    <source>
        <dbReference type="ARBA" id="ARBA00005706"/>
    </source>
</evidence>
<keyword evidence="3" id="KW-0503">Monooxygenase</keyword>
<dbReference type="PRINTS" id="PR00420">
    <property type="entry name" value="RNGMNOXGNASE"/>
</dbReference>
<dbReference type="InterPro" id="IPR036188">
    <property type="entry name" value="FAD/NAD-bd_sf"/>
</dbReference>
<dbReference type="Pfam" id="PF04820">
    <property type="entry name" value="Trp_halogenase"/>
    <property type="match status" value="2"/>
</dbReference>
<proteinExistence type="inferred from homology"/>
<reference evidence="5" key="1">
    <citation type="submission" date="2022-07" db="EMBL/GenBank/DDBJ databases">
        <title>Genome Sequence of Physisporinus lineatus.</title>
        <authorList>
            <person name="Buettner E."/>
        </authorList>
    </citation>
    <scope>NUCLEOTIDE SEQUENCE</scope>
    <source>
        <strain evidence="5">VT162</strain>
    </source>
</reference>
<evidence type="ECO:0008006" key="7">
    <source>
        <dbReference type="Google" id="ProtNLM"/>
    </source>
</evidence>
<comment type="catalytic activity">
    <reaction evidence="4">
        <text>melleolide F + FADH2 + chloride + O2 = 6'-chloromelleolide F + FAD + 2 H2O + H(+)</text>
        <dbReference type="Rhea" id="RHEA:67160"/>
        <dbReference type="ChEBI" id="CHEBI:15377"/>
        <dbReference type="ChEBI" id="CHEBI:15378"/>
        <dbReference type="ChEBI" id="CHEBI:15379"/>
        <dbReference type="ChEBI" id="CHEBI:17996"/>
        <dbReference type="ChEBI" id="CHEBI:57692"/>
        <dbReference type="ChEBI" id="CHEBI:58307"/>
        <dbReference type="ChEBI" id="CHEBI:167712"/>
        <dbReference type="ChEBI" id="CHEBI:167713"/>
    </reaction>
    <physiologicalReaction direction="left-to-right" evidence="4">
        <dbReference type="Rhea" id="RHEA:67161"/>
    </physiologicalReaction>
</comment>
<dbReference type="PANTHER" id="PTHR43747:SF5">
    <property type="entry name" value="FAD-BINDING DOMAIN-CONTAINING PROTEIN"/>
    <property type="match status" value="1"/>
</dbReference>
<dbReference type="InterPro" id="IPR006905">
    <property type="entry name" value="Flavin_halogenase"/>
</dbReference>